<keyword evidence="3" id="KW-1185">Reference proteome</keyword>
<feature type="compositionally biased region" description="Low complexity" evidence="1">
    <location>
        <begin position="295"/>
        <end position="305"/>
    </location>
</feature>
<evidence type="ECO:0000313" key="3">
    <source>
        <dbReference type="Proteomes" id="UP001374803"/>
    </source>
</evidence>
<reference evidence="2" key="1">
    <citation type="submission" date="2021-12" db="EMBL/GenBank/DDBJ databases">
        <title>Discovery of the Pendulisporaceae a myxobacterial family with distinct sporulation behavior and unique specialized metabolism.</title>
        <authorList>
            <person name="Garcia R."/>
            <person name="Popoff A."/>
            <person name="Bader C.D."/>
            <person name="Loehr J."/>
            <person name="Walesch S."/>
            <person name="Walt C."/>
            <person name="Boldt J."/>
            <person name="Bunk B."/>
            <person name="Haeckl F.J.F.P.J."/>
            <person name="Gunesch A.P."/>
            <person name="Birkelbach J."/>
            <person name="Nuebel U."/>
            <person name="Pietschmann T."/>
            <person name="Bach T."/>
            <person name="Mueller R."/>
        </authorList>
    </citation>
    <scope>NUCLEOTIDE SEQUENCE</scope>
    <source>
        <strain evidence="2">MSr11367</strain>
    </source>
</reference>
<organism evidence="2 3">
    <name type="scientific">Pendulispora rubella</name>
    <dbReference type="NCBI Taxonomy" id="2741070"/>
    <lineage>
        <taxon>Bacteria</taxon>
        <taxon>Pseudomonadati</taxon>
        <taxon>Myxococcota</taxon>
        <taxon>Myxococcia</taxon>
        <taxon>Myxococcales</taxon>
        <taxon>Sorangiineae</taxon>
        <taxon>Pendulisporaceae</taxon>
        <taxon>Pendulispora</taxon>
    </lineage>
</organism>
<dbReference type="EMBL" id="CP089983">
    <property type="protein sequence ID" value="WXB06521.1"/>
    <property type="molecule type" value="Genomic_DNA"/>
</dbReference>
<evidence type="ECO:0000313" key="2">
    <source>
        <dbReference type="EMBL" id="WXB06521.1"/>
    </source>
</evidence>
<proteinExistence type="predicted"/>
<dbReference type="RefSeq" id="WP_394836169.1">
    <property type="nucleotide sequence ID" value="NZ_CP089929.1"/>
</dbReference>
<feature type="compositionally biased region" description="Pro residues" evidence="1">
    <location>
        <begin position="243"/>
        <end position="255"/>
    </location>
</feature>
<feature type="compositionally biased region" description="Basic and acidic residues" evidence="1">
    <location>
        <begin position="133"/>
        <end position="145"/>
    </location>
</feature>
<evidence type="ECO:0000256" key="1">
    <source>
        <dbReference type="SAM" id="MobiDB-lite"/>
    </source>
</evidence>
<accession>A0ABZ2LBB5</accession>
<protein>
    <submittedName>
        <fullName evidence="2">Uncharacterized protein</fullName>
    </submittedName>
</protein>
<feature type="region of interest" description="Disordered" evidence="1">
    <location>
        <begin position="237"/>
        <end position="262"/>
    </location>
</feature>
<dbReference type="Proteomes" id="UP001374803">
    <property type="component" value="Chromosome"/>
</dbReference>
<feature type="region of interest" description="Disordered" evidence="1">
    <location>
        <begin position="64"/>
        <end position="157"/>
    </location>
</feature>
<feature type="compositionally biased region" description="Low complexity" evidence="1">
    <location>
        <begin position="319"/>
        <end position="341"/>
    </location>
</feature>
<sequence>MTGGKIDGVDDAVIAEALAEWPSPVRSSGSWDAAAERLLARIHDPASKASLTAPAWQEAAAAILEAEAPASSDGFDADWDVGPDERGGPDEREPDESAPVESVQTGPVMGPPRLGDDDLFAAPLPLESEEPEEHVPLLDLPERRSGSVSPPMAGRSDTELASLAVESEHAPPSVEFAPTEPALVASTPVLAPVPLVPLPLVEEVPVSTLRASTRPPPVSPVSPIVPAALEGSAASVAQAASVTPPPMAAIDPLPPSSKRSPRQRAAFLGGLGAMAAAACVFALVKTRAPEPTAAAPNVATATAEPEPAPPAPAAAIVGAPATESPSEAPAAEPVAQQQVPAHPEKKSTSRPIASSKKPVANTKGAKKEVAPASGDPLMRVAAAPTDSTGAVPQKPSNGAVQAALSNVLPRARACLRGDDGVSRVTLTFDSTGKVQSSSLAGPAAKKPAEACIKSALSKMKLPPFAEPKFSAIVTVRAP</sequence>
<name>A0ABZ2LBB5_9BACT</name>
<feature type="region of interest" description="Disordered" evidence="1">
    <location>
        <begin position="295"/>
        <end position="314"/>
    </location>
</feature>
<feature type="region of interest" description="Disordered" evidence="1">
    <location>
        <begin position="319"/>
        <end position="376"/>
    </location>
</feature>
<gene>
    <name evidence="2" type="ORF">LVJ94_04585</name>
</gene>